<keyword evidence="5" id="KW-1185">Reference proteome</keyword>
<sequence length="475" mass="53123">MHTTPSSIRVNPRLLFAAFFLGCVGYYTGRLSLSAREPTELERKVPEAERVTVTVEGPTVTVHAPKATVTVFAKPKEAVVLNGPPADTFQANLRPEVKYITSWPGSGFTNDVMTFINLIYLAILTERVPILPFFTPTHILVGLAVKPPNIDFGQVFDVPRLVKALGTPVLEWWQVKDRNSTTVEPLGCWNIWQAVMPTNDKPHETWGAPETLGLDISYTIAPTWIKLHQDQLDDQHMKFAALMTLSFPEQRGSNLAPPSASPILGLSLPPNEQMVCFDNLYWTSNFEPHEFGHDHSTAWRFVGQYLHWNPRIEELARVYLRRAFGVAPGAPLPPYIAIHVRRGDFAGWCPTTRPVDECLAPLSAYARRVEEVREELQRARGIEVQRVVLTSDETDATWWEEVAAYGWHRLDHSATEETHSRWHPVLIDAAVQSGGMGFVGTELSTVSLMAGLRVKAWQGGVVRSVKWGTPGADDH</sequence>
<dbReference type="Pfam" id="PF10250">
    <property type="entry name" value="O-FucT"/>
    <property type="match status" value="1"/>
</dbReference>
<dbReference type="GO" id="GO:0016740">
    <property type="term" value="F:transferase activity"/>
    <property type="evidence" value="ECO:0007669"/>
    <property type="project" value="UniProtKB-KW"/>
</dbReference>
<evidence type="ECO:0000256" key="1">
    <source>
        <dbReference type="ARBA" id="ARBA00022679"/>
    </source>
</evidence>
<dbReference type="InterPro" id="IPR019378">
    <property type="entry name" value="GDP-Fuc_O-FucTrfase"/>
</dbReference>
<keyword evidence="3" id="KW-0119">Carbohydrate metabolism</keyword>
<dbReference type="CDD" id="cd11296">
    <property type="entry name" value="O-FucT_like"/>
    <property type="match status" value="1"/>
</dbReference>
<dbReference type="Proteomes" id="UP001218218">
    <property type="component" value="Unassembled WGS sequence"/>
</dbReference>
<name>A0AAD7EIN6_9AGAR</name>
<protein>
    <submittedName>
        <fullName evidence="4">Uncharacterized protein</fullName>
    </submittedName>
</protein>
<keyword evidence="1" id="KW-0808">Transferase</keyword>
<evidence type="ECO:0000256" key="2">
    <source>
        <dbReference type="ARBA" id="ARBA00023253"/>
    </source>
</evidence>
<organism evidence="4 5">
    <name type="scientific">Mycena albidolilacea</name>
    <dbReference type="NCBI Taxonomy" id="1033008"/>
    <lineage>
        <taxon>Eukaryota</taxon>
        <taxon>Fungi</taxon>
        <taxon>Dikarya</taxon>
        <taxon>Basidiomycota</taxon>
        <taxon>Agaricomycotina</taxon>
        <taxon>Agaricomycetes</taxon>
        <taxon>Agaricomycetidae</taxon>
        <taxon>Agaricales</taxon>
        <taxon>Marasmiineae</taxon>
        <taxon>Mycenaceae</taxon>
        <taxon>Mycena</taxon>
    </lineage>
</organism>
<evidence type="ECO:0000256" key="3">
    <source>
        <dbReference type="ARBA" id="ARBA00023277"/>
    </source>
</evidence>
<comment type="caution">
    <text evidence="4">The sequence shown here is derived from an EMBL/GenBank/DDBJ whole genome shotgun (WGS) entry which is preliminary data.</text>
</comment>
<reference evidence="4" key="1">
    <citation type="submission" date="2023-03" db="EMBL/GenBank/DDBJ databases">
        <title>Massive genome expansion in bonnet fungi (Mycena s.s.) driven by repeated elements and novel gene families across ecological guilds.</title>
        <authorList>
            <consortium name="Lawrence Berkeley National Laboratory"/>
            <person name="Harder C.B."/>
            <person name="Miyauchi S."/>
            <person name="Viragh M."/>
            <person name="Kuo A."/>
            <person name="Thoen E."/>
            <person name="Andreopoulos B."/>
            <person name="Lu D."/>
            <person name="Skrede I."/>
            <person name="Drula E."/>
            <person name="Henrissat B."/>
            <person name="Morin E."/>
            <person name="Kohler A."/>
            <person name="Barry K."/>
            <person name="LaButti K."/>
            <person name="Morin E."/>
            <person name="Salamov A."/>
            <person name="Lipzen A."/>
            <person name="Mereny Z."/>
            <person name="Hegedus B."/>
            <person name="Baldrian P."/>
            <person name="Stursova M."/>
            <person name="Weitz H."/>
            <person name="Taylor A."/>
            <person name="Grigoriev I.V."/>
            <person name="Nagy L.G."/>
            <person name="Martin F."/>
            <person name="Kauserud H."/>
        </authorList>
    </citation>
    <scope>NUCLEOTIDE SEQUENCE</scope>
    <source>
        <strain evidence="4">CBHHK002</strain>
    </source>
</reference>
<gene>
    <name evidence="4" type="ORF">DFH08DRAFT_884680</name>
</gene>
<dbReference type="AlphaFoldDB" id="A0AAD7EIN6"/>
<evidence type="ECO:0000313" key="5">
    <source>
        <dbReference type="Proteomes" id="UP001218218"/>
    </source>
</evidence>
<dbReference type="EMBL" id="JARIHO010000041">
    <property type="protein sequence ID" value="KAJ7327514.1"/>
    <property type="molecule type" value="Genomic_DNA"/>
</dbReference>
<dbReference type="Gene3D" id="3.40.50.11350">
    <property type="match status" value="1"/>
</dbReference>
<accession>A0AAD7EIN6</accession>
<proteinExistence type="predicted"/>
<evidence type="ECO:0000313" key="4">
    <source>
        <dbReference type="EMBL" id="KAJ7327514.1"/>
    </source>
</evidence>
<dbReference type="GO" id="GO:0006004">
    <property type="term" value="P:fucose metabolic process"/>
    <property type="evidence" value="ECO:0007669"/>
    <property type="project" value="UniProtKB-KW"/>
</dbReference>
<keyword evidence="2" id="KW-0294">Fucose metabolism</keyword>